<name>A0A0G4PG19_PENC3</name>
<evidence type="ECO:0000313" key="1">
    <source>
        <dbReference type="EMBL" id="CRL25256.1"/>
    </source>
</evidence>
<sequence length="191" mass="21945">MYVYCYANIHRLVPAYRQVCVFPKRLESFDGISRMDIKRLVRLLEHATILSLDISAPCKGPKWMKIIGYSEEMYLEASEQRGIPRSVFHPLNHAMPLKQSKMRTAGRRVCRGCGSASSGANAWYLDPYATEEKPVYNCSACYWYRARDSSDRPSTLFNRFRASLTAGPCKSCEVTESVLWCWHGEDKDRVI</sequence>
<evidence type="ECO:0000313" key="2">
    <source>
        <dbReference type="Proteomes" id="UP000053732"/>
    </source>
</evidence>
<dbReference type="STRING" id="1429867.A0A0G4PG19"/>
<accession>A0A0G4PG19</accession>
<gene>
    <name evidence="1" type="ORF">PCAMFM013_S014g000152</name>
</gene>
<proteinExistence type="predicted"/>
<keyword evidence="2" id="KW-1185">Reference proteome</keyword>
<organism evidence="1 2">
    <name type="scientific">Penicillium camemberti (strain FM 013)</name>
    <dbReference type="NCBI Taxonomy" id="1429867"/>
    <lineage>
        <taxon>Eukaryota</taxon>
        <taxon>Fungi</taxon>
        <taxon>Dikarya</taxon>
        <taxon>Ascomycota</taxon>
        <taxon>Pezizomycotina</taxon>
        <taxon>Eurotiomycetes</taxon>
        <taxon>Eurotiomycetidae</taxon>
        <taxon>Eurotiales</taxon>
        <taxon>Aspergillaceae</taxon>
        <taxon>Penicillium</taxon>
    </lineage>
</organism>
<dbReference type="AlphaFoldDB" id="A0A0G4PG19"/>
<protein>
    <submittedName>
        <fullName evidence="1">Str. FM013</fullName>
    </submittedName>
</protein>
<dbReference type="EMBL" id="HG793147">
    <property type="protein sequence ID" value="CRL25256.1"/>
    <property type="molecule type" value="Genomic_DNA"/>
</dbReference>
<reference evidence="1 2" key="1">
    <citation type="journal article" date="2014" name="Nat. Commun.">
        <title>Multiple recent horizontal transfers of a large genomic region in cheese making fungi.</title>
        <authorList>
            <person name="Cheeseman K."/>
            <person name="Ropars J."/>
            <person name="Renault P."/>
            <person name="Dupont J."/>
            <person name="Gouzy J."/>
            <person name="Branca A."/>
            <person name="Abraham A.L."/>
            <person name="Ceppi M."/>
            <person name="Conseiller E."/>
            <person name="Debuchy R."/>
            <person name="Malagnac F."/>
            <person name="Goarin A."/>
            <person name="Silar P."/>
            <person name="Lacoste S."/>
            <person name="Sallet E."/>
            <person name="Bensimon A."/>
            <person name="Giraud T."/>
            <person name="Brygoo Y."/>
        </authorList>
    </citation>
    <scope>NUCLEOTIDE SEQUENCE [LARGE SCALE GENOMIC DNA]</scope>
    <source>
        <strain evidence="2">FM 013</strain>
    </source>
</reference>
<dbReference type="Proteomes" id="UP000053732">
    <property type="component" value="Unassembled WGS sequence"/>
</dbReference>